<feature type="domain" description="N-acetyltransferase" evidence="1">
    <location>
        <begin position="1"/>
        <end position="95"/>
    </location>
</feature>
<dbReference type="CDD" id="cd04301">
    <property type="entry name" value="NAT_SF"/>
    <property type="match status" value="1"/>
</dbReference>
<proteinExistence type="predicted"/>
<dbReference type="InterPro" id="IPR031165">
    <property type="entry name" value="GNAT_YJDJ"/>
</dbReference>
<sequence length="95" mass="10562">MEYAIEHEEQGTRGVFHVLRSGQRVGEMTYSRTQPSLAVVDHTYVDPGLRGQGVAQHLQDAMVAWARKTGTKVVPACSYVKLQFARDASIRDVMA</sequence>
<dbReference type="Proteomes" id="UP001265550">
    <property type="component" value="Unassembled WGS sequence"/>
</dbReference>
<protein>
    <submittedName>
        <fullName evidence="3">GNAT family acetyltransferase</fullName>
    </submittedName>
</protein>
<accession>A0ABU1V7M7</accession>
<dbReference type="Pfam" id="PF14542">
    <property type="entry name" value="Acetyltransf_CG"/>
    <property type="match status" value="1"/>
</dbReference>
<comment type="caution">
    <text evidence="3">The sequence shown here is derived from an EMBL/GenBank/DDBJ whole genome shotgun (WGS) entry which is preliminary data.</text>
</comment>
<evidence type="ECO:0000313" key="3">
    <source>
        <dbReference type="EMBL" id="MDR7093460.1"/>
    </source>
</evidence>
<gene>
    <name evidence="3" type="ORF">J2X09_001192</name>
</gene>
<dbReference type="PANTHER" id="PTHR31435">
    <property type="entry name" value="PROTEIN NATD1"/>
    <property type="match status" value="1"/>
</dbReference>
<dbReference type="PROSITE" id="PS51729">
    <property type="entry name" value="GNAT_YJDJ"/>
    <property type="match status" value="1"/>
</dbReference>
<dbReference type="RefSeq" id="WP_204732678.1">
    <property type="nucleotide sequence ID" value="NZ_JAVDWE010000002.1"/>
</dbReference>
<dbReference type="InterPro" id="IPR045057">
    <property type="entry name" value="Gcn5-rel_NAT"/>
</dbReference>
<dbReference type="InterPro" id="IPR000182">
    <property type="entry name" value="GNAT_dom"/>
</dbReference>
<dbReference type="Gene3D" id="3.40.630.30">
    <property type="match status" value="1"/>
</dbReference>
<keyword evidence="4" id="KW-1185">Reference proteome</keyword>
<dbReference type="PANTHER" id="PTHR31435:SF10">
    <property type="entry name" value="BSR4717 PROTEIN"/>
    <property type="match status" value="1"/>
</dbReference>
<evidence type="ECO:0000313" key="4">
    <source>
        <dbReference type="Proteomes" id="UP001265550"/>
    </source>
</evidence>
<reference evidence="3 4" key="1">
    <citation type="submission" date="2023-07" db="EMBL/GenBank/DDBJ databases">
        <title>Sorghum-associated microbial communities from plants grown in Nebraska, USA.</title>
        <authorList>
            <person name="Schachtman D."/>
        </authorList>
    </citation>
    <scope>NUCLEOTIDE SEQUENCE [LARGE SCALE GENOMIC DNA]</scope>
    <source>
        <strain evidence="3 4">BE240</strain>
    </source>
</reference>
<dbReference type="InterPro" id="IPR016181">
    <property type="entry name" value="Acyl_CoA_acyltransferase"/>
</dbReference>
<dbReference type="SUPFAM" id="SSF55729">
    <property type="entry name" value="Acyl-CoA N-acyltransferases (Nat)"/>
    <property type="match status" value="1"/>
</dbReference>
<evidence type="ECO:0000259" key="2">
    <source>
        <dbReference type="PROSITE" id="PS51729"/>
    </source>
</evidence>
<evidence type="ECO:0000259" key="1">
    <source>
        <dbReference type="PROSITE" id="PS51186"/>
    </source>
</evidence>
<name>A0ABU1V7M7_9BURK</name>
<dbReference type="PROSITE" id="PS51186">
    <property type="entry name" value="GNAT"/>
    <property type="match status" value="1"/>
</dbReference>
<organism evidence="3 4">
    <name type="scientific">Hydrogenophaga laconesensis</name>
    <dbReference type="NCBI Taxonomy" id="1805971"/>
    <lineage>
        <taxon>Bacteria</taxon>
        <taxon>Pseudomonadati</taxon>
        <taxon>Pseudomonadota</taxon>
        <taxon>Betaproteobacteria</taxon>
        <taxon>Burkholderiales</taxon>
        <taxon>Comamonadaceae</taxon>
        <taxon>Hydrogenophaga</taxon>
    </lineage>
</organism>
<dbReference type="EMBL" id="JAVDWE010000002">
    <property type="protein sequence ID" value="MDR7093460.1"/>
    <property type="molecule type" value="Genomic_DNA"/>
</dbReference>
<feature type="domain" description="N-acetyltransferase" evidence="2">
    <location>
        <begin position="8"/>
        <end position="95"/>
    </location>
</feature>